<reference evidence="1 2" key="1">
    <citation type="submission" date="2017-03" db="EMBL/GenBank/DDBJ databases">
        <authorList>
            <person name="Afonso C.L."/>
            <person name="Miller P.J."/>
            <person name="Scott M.A."/>
            <person name="Spackman E."/>
            <person name="Goraichik I."/>
            <person name="Dimitrov K.M."/>
            <person name="Suarez D.L."/>
            <person name="Swayne D.E."/>
        </authorList>
    </citation>
    <scope>NUCLEOTIDE SEQUENCE [LARGE SCALE GENOMIC DNA]</scope>
    <source>
        <strain evidence="1">Genome sequencing of Nitrospira japonica strain NJ11</strain>
    </source>
</reference>
<gene>
    <name evidence="1" type="ORF">NSJP_0302</name>
</gene>
<organism evidence="1 2">
    <name type="scientific">Nitrospira japonica</name>
    <dbReference type="NCBI Taxonomy" id="1325564"/>
    <lineage>
        <taxon>Bacteria</taxon>
        <taxon>Pseudomonadati</taxon>
        <taxon>Nitrospirota</taxon>
        <taxon>Nitrospiria</taxon>
        <taxon>Nitrospirales</taxon>
        <taxon>Nitrospiraceae</taxon>
        <taxon>Nitrospira</taxon>
    </lineage>
</organism>
<evidence type="ECO:0000313" key="2">
    <source>
        <dbReference type="Proteomes" id="UP000192042"/>
    </source>
</evidence>
<sequence>MGDVKPTMQWAEQTLRKLSEHGYTGTVTIRFTQGGVQGMSVNQELNPHQQAAFQQHVAIHRA</sequence>
<dbReference type="EMBL" id="LT828648">
    <property type="protein sequence ID" value="SLM46474.1"/>
    <property type="molecule type" value="Genomic_DNA"/>
</dbReference>
<dbReference type="Proteomes" id="UP000192042">
    <property type="component" value="Chromosome I"/>
</dbReference>
<dbReference type="STRING" id="1325564.NSJP_0302"/>
<name>A0A1W1I0G4_9BACT</name>
<accession>A0A1W1I0G4</accession>
<dbReference type="KEGG" id="nja:NSJP_0302"/>
<protein>
    <submittedName>
        <fullName evidence="1">Uncharacterized protein</fullName>
    </submittedName>
</protein>
<dbReference type="AlphaFoldDB" id="A0A1W1I0G4"/>
<proteinExistence type="predicted"/>
<evidence type="ECO:0000313" key="1">
    <source>
        <dbReference type="EMBL" id="SLM46474.1"/>
    </source>
</evidence>
<keyword evidence="2" id="KW-1185">Reference proteome</keyword>